<evidence type="ECO:0000256" key="1">
    <source>
        <dbReference type="ARBA" id="ARBA00004196"/>
    </source>
</evidence>
<comment type="catalytic activity">
    <reaction evidence="14 17">
        <text>[(1-&gt;4)-alpha-D-galacturonosyl methyl ester](n) + n H2O = [(1-&gt;4)-alpha-D-galacturonosyl](n) + n methanol + n H(+)</text>
        <dbReference type="Rhea" id="RHEA:22380"/>
        <dbReference type="Rhea" id="RHEA-COMP:14570"/>
        <dbReference type="Rhea" id="RHEA-COMP:14573"/>
        <dbReference type="ChEBI" id="CHEBI:15377"/>
        <dbReference type="ChEBI" id="CHEBI:15378"/>
        <dbReference type="ChEBI" id="CHEBI:17790"/>
        <dbReference type="ChEBI" id="CHEBI:140522"/>
        <dbReference type="ChEBI" id="CHEBI:140523"/>
        <dbReference type="EC" id="3.1.1.11"/>
    </reaction>
</comment>
<dbReference type="SMART" id="SM00856">
    <property type="entry name" value="PMEI"/>
    <property type="match status" value="1"/>
</dbReference>
<dbReference type="SUPFAM" id="SSF51126">
    <property type="entry name" value="Pectin lyase-like"/>
    <property type="match status" value="1"/>
</dbReference>
<keyword evidence="8 17" id="KW-0732">Signal</keyword>
<comment type="pathway">
    <text evidence="3 17">Glycan metabolism; pectin degradation; 2-dehydro-3-deoxy-D-gluconate from pectin: step 1/5.</text>
</comment>
<evidence type="ECO:0000256" key="3">
    <source>
        <dbReference type="ARBA" id="ARBA00005184"/>
    </source>
</evidence>
<feature type="signal peptide" evidence="17">
    <location>
        <begin position="1"/>
        <end position="21"/>
    </location>
</feature>
<keyword evidence="9 17" id="KW-0378">Hydrolase</keyword>
<accession>A0ABC8LB93</accession>
<evidence type="ECO:0000256" key="7">
    <source>
        <dbReference type="ARBA" id="ARBA00022525"/>
    </source>
</evidence>
<dbReference type="InterPro" id="IPR011050">
    <property type="entry name" value="Pectin_lyase_fold/virulence"/>
</dbReference>
<dbReference type="InterPro" id="IPR035513">
    <property type="entry name" value="Invertase/methylesterase_inhib"/>
</dbReference>
<feature type="active site" evidence="16">
    <location>
        <position position="410"/>
    </location>
</feature>
<keyword evidence="7" id="KW-0964">Secreted</keyword>
<dbReference type="FunFam" id="2.160.20.10:FF:000001">
    <property type="entry name" value="Pectinesterase"/>
    <property type="match status" value="1"/>
</dbReference>
<evidence type="ECO:0000256" key="2">
    <source>
        <dbReference type="ARBA" id="ARBA00004613"/>
    </source>
</evidence>
<dbReference type="GO" id="GO:0045490">
    <property type="term" value="P:pectin catabolic process"/>
    <property type="evidence" value="ECO:0007669"/>
    <property type="project" value="UniProtKB-UniRule"/>
</dbReference>
<comment type="subcellular location">
    <subcellularLocation>
        <location evidence="1">Cell envelope</location>
    </subcellularLocation>
    <subcellularLocation>
        <location evidence="2">Secreted</location>
    </subcellularLocation>
</comment>
<evidence type="ECO:0000256" key="4">
    <source>
        <dbReference type="ARBA" id="ARBA00006027"/>
    </source>
</evidence>
<dbReference type="EC" id="3.1.1.11" evidence="6 17"/>
<dbReference type="Gene3D" id="1.20.140.40">
    <property type="entry name" value="Invertase/pectin methylesterase inhibitor family protein"/>
    <property type="match status" value="1"/>
</dbReference>
<keyword evidence="11" id="KW-1015">Disulfide bond</keyword>
<dbReference type="Pfam" id="PF01095">
    <property type="entry name" value="Pectinesterase"/>
    <property type="match status" value="1"/>
</dbReference>
<dbReference type="PROSITE" id="PS00503">
    <property type="entry name" value="PECTINESTERASE_2"/>
    <property type="match status" value="1"/>
</dbReference>
<evidence type="ECO:0000256" key="17">
    <source>
        <dbReference type="RuleBase" id="RU000589"/>
    </source>
</evidence>
<dbReference type="CDD" id="cd15798">
    <property type="entry name" value="PMEI-like_3"/>
    <property type="match status" value="1"/>
</dbReference>
<evidence type="ECO:0000256" key="14">
    <source>
        <dbReference type="ARBA" id="ARBA00047928"/>
    </source>
</evidence>
<evidence type="ECO:0000256" key="6">
    <source>
        <dbReference type="ARBA" id="ARBA00013229"/>
    </source>
</evidence>
<evidence type="ECO:0000256" key="13">
    <source>
        <dbReference type="ARBA" id="ARBA00023316"/>
    </source>
</evidence>
<evidence type="ECO:0000313" key="20">
    <source>
        <dbReference type="Proteomes" id="UP001642260"/>
    </source>
</evidence>
<evidence type="ECO:0000256" key="8">
    <source>
        <dbReference type="ARBA" id="ARBA00022729"/>
    </source>
</evidence>
<evidence type="ECO:0000259" key="18">
    <source>
        <dbReference type="SMART" id="SM00856"/>
    </source>
</evidence>
<evidence type="ECO:0000256" key="5">
    <source>
        <dbReference type="ARBA" id="ARBA00007786"/>
    </source>
</evidence>
<dbReference type="Gene3D" id="2.160.20.10">
    <property type="entry name" value="Single-stranded right-handed beta-helix, Pectin lyase-like"/>
    <property type="match status" value="1"/>
</dbReference>
<feature type="domain" description="Pectinesterase inhibitor" evidence="18">
    <location>
        <begin position="27"/>
        <end position="186"/>
    </location>
</feature>
<dbReference type="AlphaFoldDB" id="A0ABC8LB93"/>
<gene>
    <name evidence="19" type="ORF">ERUC_LOCUS33246</name>
</gene>
<proteinExistence type="inferred from homology"/>
<comment type="similarity">
    <text evidence="5">In the C-terminal section; belongs to the pectinesterase family.</text>
</comment>
<name>A0ABC8LB93_ERUVS</name>
<dbReference type="SUPFAM" id="SSF101148">
    <property type="entry name" value="Plant invertase/pectin methylesterase inhibitor"/>
    <property type="match status" value="1"/>
</dbReference>
<evidence type="ECO:0000256" key="16">
    <source>
        <dbReference type="PROSITE-ProRule" id="PRU10040"/>
    </source>
</evidence>
<evidence type="ECO:0000256" key="10">
    <source>
        <dbReference type="ARBA" id="ARBA00023085"/>
    </source>
</evidence>
<dbReference type="GO" id="GO:0030599">
    <property type="term" value="F:pectinesterase activity"/>
    <property type="evidence" value="ECO:0007669"/>
    <property type="project" value="UniProtKB-UniRule"/>
</dbReference>
<sequence length="573" mass="63540">MAFSKLLLITLFLYLQTLSIASQIIPSSSNSSSSICKTTPDPKFCKSVFPQTSQGDVRDYGRFSLRKSLTQSRKFTRTIDKYLKRNKGLLSQSAVGALQDCRYLASLTTDYLTTSFETVNVTTASSKTLSFSRADDIQTLLSAALTNEQTCLDGISTAASSSWTIRNGVALPLINDTKLFSVSLALFTKGWVPKKKKQAGYSWAHPKNTHPHNKPLRHFRNGALPLKMTDQTRAVYESLSRRKLADDSDDNTVLVSDIVTVNQNGTGNFTTIMEAVAAAPNKTDGTAGYFVIYVTSGVYDENVLIAKSKRYLMMIGDGINRTVITGNRSVVDGWTTFNSATFAVTSPNFVAVNMTFRNTAGPEKHQAVALRSSADLSIFYSCSFEAYQDTLYTHSLRQFYRECDIYGTVDFIFGNAAVVLQNCNLYPRQPLPNQFNAITAQGRTDPNQNTGTSIHNCTIRPADDLASSNYTVKTYLGRPWKEYSRTVFMQSYMDGFVEPVGWRDWNGSFALSTLYYAEYNNSGPGSNTATRVDWPGYHVMNSTDANNFTVSNFLFGDEWMVQSGVPYMAGLLS</sequence>
<dbReference type="EMBL" id="CAKOAT010494043">
    <property type="protein sequence ID" value="CAH8380763.1"/>
    <property type="molecule type" value="Genomic_DNA"/>
</dbReference>
<dbReference type="InterPro" id="IPR012334">
    <property type="entry name" value="Pectin_lyas_fold"/>
</dbReference>
<dbReference type="NCBIfam" id="TIGR01614">
    <property type="entry name" value="PME_inhib"/>
    <property type="match status" value="1"/>
</dbReference>
<evidence type="ECO:0000256" key="9">
    <source>
        <dbReference type="ARBA" id="ARBA00022801"/>
    </source>
</evidence>
<dbReference type="PANTHER" id="PTHR31707">
    <property type="entry name" value="PECTINESTERASE"/>
    <property type="match status" value="1"/>
</dbReference>
<dbReference type="FunFam" id="1.20.140.40:FF:000004">
    <property type="entry name" value="Pectinesterase"/>
    <property type="match status" value="1"/>
</dbReference>
<dbReference type="InterPro" id="IPR033131">
    <property type="entry name" value="Pectinesterase_Asp_AS"/>
</dbReference>
<dbReference type="Proteomes" id="UP001642260">
    <property type="component" value="Unassembled WGS sequence"/>
</dbReference>
<comment type="function">
    <text evidence="15">Acts in the modification of cell walls via demethylesterification of cell wall pectin.</text>
</comment>
<keyword evidence="12" id="KW-0325">Glycoprotein</keyword>
<dbReference type="InterPro" id="IPR000070">
    <property type="entry name" value="Pectinesterase_cat"/>
</dbReference>
<evidence type="ECO:0000256" key="15">
    <source>
        <dbReference type="ARBA" id="ARBA00057335"/>
    </source>
</evidence>
<protein>
    <recommendedName>
        <fullName evidence="6 17">Pectinesterase</fullName>
        <ecNumber evidence="6 17">3.1.1.11</ecNumber>
    </recommendedName>
</protein>
<dbReference type="GO" id="GO:0042545">
    <property type="term" value="P:cell wall modification"/>
    <property type="evidence" value="ECO:0007669"/>
    <property type="project" value="UniProtKB-UniRule"/>
</dbReference>
<comment type="similarity">
    <text evidence="4">In the N-terminal section; belongs to the PMEI family.</text>
</comment>
<feature type="chain" id="PRO_5044527564" description="Pectinesterase" evidence="17">
    <location>
        <begin position="22"/>
        <end position="573"/>
    </location>
</feature>
<keyword evidence="20" id="KW-1185">Reference proteome</keyword>
<evidence type="ECO:0000313" key="19">
    <source>
        <dbReference type="EMBL" id="CAH8380763.1"/>
    </source>
</evidence>
<keyword evidence="10 17" id="KW-0063">Aspartyl esterase</keyword>
<keyword evidence="13" id="KW-0961">Cell wall biogenesis/degradation</keyword>
<evidence type="ECO:0000256" key="11">
    <source>
        <dbReference type="ARBA" id="ARBA00023157"/>
    </source>
</evidence>
<dbReference type="GO" id="GO:0005576">
    <property type="term" value="C:extracellular region"/>
    <property type="evidence" value="ECO:0007669"/>
    <property type="project" value="UniProtKB-SubCell"/>
</dbReference>
<dbReference type="Pfam" id="PF04043">
    <property type="entry name" value="PMEI"/>
    <property type="match status" value="1"/>
</dbReference>
<comment type="caution">
    <text evidence="19">The sequence shown here is derived from an EMBL/GenBank/DDBJ whole genome shotgun (WGS) entry which is preliminary data.</text>
</comment>
<evidence type="ECO:0000256" key="12">
    <source>
        <dbReference type="ARBA" id="ARBA00023180"/>
    </source>
</evidence>
<reference evidence="19 20" key="1">
    <citation type="submission" date="2022-03" db="EMBL/GenBank/DDBJ databases">
        <authorList>
            <person name="Macdonald S."/>
            <person name="Ahmed S."/>
            <person name="Newling K."/>
        </authorList>
    </citation>
    <scope>NUCLEOTIDE SEQUENCE [LARGE SCALE GENOMIC DNA]</scope>
</reference>
<dbReference type="InterPro" id="IPR006501">
    <property type="entry name" value="Pectinesterase_inhib_dom"/>
</dbReference>
<organism evidence="19 20">
    <name type="scientific">Eruca vesicaria subsp. sativa</name>
    <name type="common">Garden rocket</name>
    <name type="synonym">Eruca sativa</name>
    <dbReference type="NCBI Taxonomy" id="29727"/>
    <lineage>
        <taxon>Eukaryota</taxon>
        <taxon>Viridiplantae</taxon>
        <taxon>Streptophyta</taxon>
        <taxon>Embryophyta</taxon>
        <taxon>Tracheophyta</taxon>
        <taxon>Spermatophyta</taxon>
        <taxon>Magnoliopsida</taxon>
        <taxon>eudicotyledons</taxon>
        <taxon>Gunneridae</taxon>
        <taxon>Pentapetalae</taxon>
        <taxon>rosids</taxon>
        <taxon>malvids</taxon>
        <taxon>Brassicales</taxon>
        <taxon>Brassicaceae</taxon>
        <taxon>Brassiceae</taxon>
        <taxon>Eruca</taxon>
    </lineage>
</organism>